<dbReference type="InterPro" id="IPR023614">
    <property type="entry name" value="Porin_dom_sf"/>
</dbReference>
<proteinExistence type="inferred from homology"/>
<dbReference type="GO" id="GO:0005741">
    <property type="term" value="C:mitochondrial outer membrane"/>
    <property type="evidence" value="ECO:0007669"/>
    <property type="project" value="UniProtKB-SubCell"/>
</dbReference>
<dbReference type="GO" id="GO:0030150">
    <property type="term" value="P:protein import into mitochondrial matrix"/>
    <property type="evidence" value="ECO:0007669"/>
    <property type="project" value="InterPro"/>
</dbReference>
<evidence type="ECO:0000256" key="1">
    <source>
        <dbReference type="ARBA" id="ARBA00004374"/>
    </source>
</evidence>
<dbReference type="InterPro" id="IPR027246">
    <property type="entry name" value="Porin_Euk/Tom40"/>
</dbReference>
<evidence type="ECO:0000256" key="11">
    <source>
        <dbReference type="ARBA" id="ARBA00023136"/>
    </source>
</evidence>
<evidence type="ECO:0000256" key="7">
    <source>
        <dbReference type="ARBA" id="ARBA00022927"/>
    </source>
</evidence>
<evidence type="ECO:0000313" key="14">
    <source>
        <dbReference type="EMBL" id="KAF2103039.1"/>
    </source>
</evidence>
<keyword evidence="5" id="KW-0812">Transmembrane</keyword>
<keyword evidence="11" id="KW-0472">Membrane</keyword>
<keyword evidence="10" id="KW-0496">Mitochondrion</keyword>
<keyword evidence="8" id="KW-0406">Ion transport</keyword>
<evidence type="ECO:0000313" key="15">
    <source>
        <dbReference type="Proteomes" id="UP000799772"/>
    </source>
</evidence>
<keyword evidence="3" id="KW-0813">Transport</keyword>
<evidence type="ECO:0000256" key="10">
    <source>
        <dbReference type="ARBA" id="ARBA00023128"/>
    </source>
</evidence>
<dbReference type="OrthoDB" id="19656at2759"/>
<dbReference type="GO" id="GO:0006811">
    <property type="term" value="P:monoatomic ion transport"/>
    <property type="evidence" value="ECO:0007669"/>
    <property type="project" value="UniProtKB-KW"/>
</dbReference>
<dbReference type="GO" id="GO:0015288">
    <property type="term" value="F:porin activity"/>
    <property type="evidence" value="ECO:0007669"/>
    <property type="project" value="UniProtKB-KW"/>
</dbReference>
<keyword evidence="14" id="KW-0675">Receptor</keyword>
<dbReference type="FunFam" id="2.40.160.10:FF:000009">
    <property type="entry name" value="Mitochondrial import receptor subunit TOM40"/>
    <property type="match status" value="1"/>
</dbReference>
<dbReference type="PANTHER" id="PTHR10802">
    <property type="entry name" value="MITOCHONDRIAL IMPORT RECEPTOR SUBUNIT TOM40"/>
    <property type="match status" value="1"/>
</dbReference>
<evidence type="ECO:0000256" key="6">
    <source>
        <dbReference type="ARBA" id="ARBA00022787"/>
    </source>
</evidence>
<keyword evidence="6" id="KW-1000">Mitochondrion outer membrane</keyword>
<protein>
    <recommendedName>
        <fullName evidence="13">Translocase of outer membrane 40 kDa subunit</fullName>
    </recommendedName>
</protein>
<evidence type="ECO:0000256" key="13">
    <source>
        <dbReference type="ARBA" id="ARBA00078731"/>
    </source>
</evidence>
<evidence type="ECO:0000256" key="4">
    <source>
        <dbReference type="ARBA" id="ARBA00022452"/>
    </source>
</evidence>
<keyword evidence="9" id="KW-0626">Porin</keyword>
<dbReference type="EMBL" id="ML978122">
    <property type="protein sequence ID" value="KAF2103039.1"/>
    <property type="molecule type" value="Genomic_DNA"/>
</dbReference>
<evidence type="ECO:0000256" key="12">
    <source>
        <dbReference type="ARBA" id="ARBA00053390"/>
    </source>
</evidence>
<dbReference type="AlphaFoldDB" id="A0A9P4IP10"/>
<name>A0A9P4IP10_9PEZI</name>
<evidence type="ECO:0000256" key="8">
    <source>
        <dbReference type="ARBA" id="ARBA00023065"/>
    </source>
</evidence>
<comment type="function">
    <text evidence="12">Channel-forming protein essential for import of protein precursors into mitochondria.</text>
</comment>
<comment type="subcellular location">
    <subcellularLocation>
        <location evidence="1">Mitochondrion outer membrane</location>
        <topology evidence="1">Multi-pass membrane protein</topology>
    </subcellularLocation>
</comment>
<dbReference type="CDD" id="cd07305">
    <property type="entry name" value="Porin3_Tom40"/>
    <property type="match status" value="1"/>
</dbReference>
<dbReference type="Pfam" id="PF01459">
    <property type="entry name" value="Porin_3"/>
    <property type="match status" value="1"/>
</dbReference>
<dbReference type="Gene3D" id="2.40.160.10">
    <property type="entry name" value="Porin"/>
    <property type="match status" value="1"/>
</dbReference>
<sequence>MSAEKSPLPDFLTLNPVVARLRDVYNAFHDRRASLGLSNPGTIEKIAQEVQRDVFLNNYAFTGLRADITKAFSVMPMFQVSHSLSMGSQMLPPYGFAALYGSSKVFMQANLDSDLSLNGRFNYRWSSSFITKTSVQLAQGQAMANFENDYTGADFSASLKMMNPSILDGGLTGIFVGSYLQSLTPRFALGLEGVWQRAAMNRGPEMLVSYAAKYKGDDWIASAQLLAAGGISASYWRRLTERVETGVDVSLQFAGLGMAPGGMMSSVKKEGVTTIGAKYDFRASSFRAQIDSQGKLGCLLEKRVAPQVQVTFAGEIDHPKNTAKVGLAVSLEAADEDVMAQQERTGEVASPPF</sequence>
<dbReference type="GO" id="GO:0008320">
    <property type="term" value="F:protein transmembrane transporter activity"/>
    <property type="evidence" value="ECO:0007669"/>
    <property type="project" value="InterPro"/>
</dbReference>
<comment type="similarity">
    <text evidence="2">Belongs to the Tom40 family.</text>
</comment>
<dbReference type="Proteomes" id="UP000799772">
    <property type="component" value="Unassembled WGS sequence"/>
</dbReference>
<keyword evidence="4" id="KW-1134">Transmembrane beta strand</keyword>
<comment type="caution">
    <text evidence="14">The sequence shown here is derived from an EMBL/GenBank/DDBJ whole genome shotgun (WGS) entry which is preliminary data.</text>
</comment>
<dbReference type="GO" id="GO:0046930">
    <property type="term" value="C:pore complex"/>
    <property type="evidence" value="ECO:0007669"/>
    <property type="project" value="UniProtKB-KW"/>
</dbReference>
<organism evidence="14 15">
    <name type="scientific">Rhizodiscina lignyota</name>
    <dbReference type="NCBI Taxonomy" id="1504668"/>
    <lineage>
        <taxon>Eukaryota</taxon>
        <taxon>Fungi</taxon>
        <taxon>Dikarya</taxon>
        <taxon>Ascomycota</taxon>
        <taxon>Pezizomycotina</taxon>
        <taxon>Dothideomycetes</taxon>
        <taxon>Pleosporomycetidae</taxon>
        <taxon>Aulographales</taxon>
        <taxon>Rhizodiscinaceae</taxon>
        <taxon>Rhizodiscina</taxon>
    </lineage>
</organism>
<keyword evidence="7" id="KW-0653">Protein transport</keyword>
<evidence type="ECO:0000256" key="2">
    <source>
        <dbReference type="ARBA" id="ARBA00010510"/>
    </source>
</evidence>
<gene>
    <name evidence="14" type="ORF">NA57DRAFT_72022</name>
</gene>
<keyword evidence="15" id="KW-1185">Reference proteome</keyword>
<dbReference type="InterPro" id="IPR037930">
    <property type="entry name" value="Tom40"/>
</dbReference>
<accession>A0A9P4IP10</accession>
<evidence type="ECO:0000256" key="5">
    <source>
        <dbReference type="ARBA" id="ARBA00022692"/>
    </source>
</evidence>
<reference evidence="14" key="1">
    <citation type="journal article" date="2020" name="Stud. Mycol.">
        <title>101 Dothideomycetes genomes: a test case for predicting lifestyles and emergence of pathogens.</title>
        <authorList>
            <person name="Haridas S."/>
            <person name="Albert R."/>
            <person name="Binder M."/>
            <person name="Bloem J."/>
            <person name="Labutti K."/>
            <person name="Salamov A."/>
            <person name="Andreopoulos B."/>
            <person name="Baker S."/>
            <person name="Barry K."/>
            <person name="Bills G."/>
            <person name="Bluhm B."/>
            <person name="Cannon C."/>
            <person name="Castanera R."/>
            <person name="Culley D."/>
            <person name="Daum C."/>
            <person name="Ezra D."/>
            <person name="Gonzalez J."/>
            <person name="Henrissat B."/>
            <person name="Kuo A."/>
            <person name="Liang C."/>
            <person name="Lipzen A."/>
            <person name="Lutzoni F."/>
            <person name="Magnuson J."/>
            <person name="Mondo S."/>
            <person name="Nolan M."/>
            <person name="Ohm R."/>
            <person name="Pangilinan J."/>
            <person name="Park H.-J."/>
            <person name="Ramirez L."/>
            <person name="Alfaro M."/>
            <person name="Sun H."/>
            <person name="Tritt A."/>
            <person name="Yoshinaga Y."/>
            <person name="Zwiers L.-H."/>
            <person name="Turgeon B."/>
            <person name="Goodwin S."/>
            <person name="Spatafora J."/>
            <person name="Crous P."/>
            <person name="Grigoriev I."/>
        </authorList>
    </citation>
    <scope>NUCLEOTIDE SEQUENCE</scope>
    <source>
        <strain evidence="14">CBS 133067</strain>
    </source>
</reference>
<evidence type="ECO:0000256" key="3">
    <source>
        <dbReference type="ARBA" id="ARBA00022448"/>
    </source>
</evidence>
<evidence type="ECO:0000256" key="9">
    <source>
        <dbReference type="ARBA" id="ARBA00023114"/>
    </source>
</evidence>